<proteinExistence type="predicted"/>
<accession>W7YER2</accession>
<name>W7YER2_9BACT</name>
<dbReference type="Pfam" id="PF18451">
    <property type="entry name" value="CdiA_C"/>
    <property type="match status" value="1"/>
</dbReference>
<feature type="domain" description="tRNA nuclease CdiA C-terminal" evidence="1">
    <location>
        <begin position="25"/>
        <end position="99"/>
    </location>
</feature>
<sequence>MPVLDKDDNDIRELVYKTTSFVKGKNPDALIDNKYLVDLKNCKNSSVSAIHNGIRKAKDQCNYGVINLPEVMDSDNVEDAVRGQMKHAKTIKETWVINGDELLKYDRKGLGLD</sequence>
<dbReference type="AlphaFoldDB" id="W7YER2"/>
<dbReference type="EMBL" id="BAMD01000180">
    <property type="protein sequence ID" value="GAF05963.1"/>
    <property type="molecule type" value="Genomic_DNA"/>
</dbReference>
<dbReference type="Proteomes" id="UP000019402">
    <property type="component" value="Unassembled WGS sequence"/>
</dbReference>
<comment type="caution">
    <text evidence="2">The sequence shown here is derived from an EMBL/GenBank/DDBJ whole genome shotgun (WGS) entry which is preliminary data.</text>
</comment>
<gene>
    <name evidence="2" type="ORF">JCM21142_134728</name>
</gene>
<keyword evidence="3" id="KW-1185">Reference proteome</keyword>
<dbReference type="InterPro" id="IPR040559">
    <property type="entry name" value="CdiA_C"/>
</dbReference>
<organism evidence="2 3">
    <name type="scientific">Saccharicrinis fermentans DSM 9555 = JCM 21142</name>
    <dbReference type="NCBI Taxonomy" id="869213"/>
    <lineage>
        <taxon>Bacteria</taxon>
        <taxon>Pseudomonadati</taxon>
        <taxon>Bacteroidota</taxon>
        <taxon>Bacteroidia</taxon>
        <taxon>Marinilabiliales</taxon>
        <taxon>Marinilabiliaceae</taxon>
        <taxon>Saccharicrinis</taxon>
    </lineage>
</organism>
<protein>
    <recommendedName>
        <fullName evidence="1">tRNA nuclease CdiA C-terminal domain-containing protein</fullName>
    </recommendedName>
</protein>
<evidence type="ECO:0000313" key="3">
    <source>
        <dbReference type="Proteomes" id="UP000019402"/>
    </source>
</evidence>
<evidence type="ECO:0000259" key="1">
    <source>
        <dbReference type="Pfam" id="PF18451"/>
    </source>
</evidence>
<dbReference type="Gene3D" id="3.40.1350.120">
    <property type="match status" value="1"/>
</dbReference>
<reference evidence="2 3" key="1">
    <citation type="journal article" date="2014" name="Genome Announc.">
        <title>Draft Genome Sequence of Cytophaga fermentans JCM 21142T, a Facultative Anaerobe Isolated from Marine Mud.</title>
        <authorList>
            <person name="Starns D."/>
            <person name="Oshima K."/>
            <person name="Suda W."/>
            <person name="Iino T."/>
            <person name="Yuki M."/>
            <person name="Inoue J."/>
            <person name="Kitamura K."/>
            <person name="Iida T."/>
            <person name="Darby A."/>
            <person name="Hattori M."/>
            <person name="Ohkuma M."/>
        </authorList>
    </citation>
    <scope>NUCLEOTIDE SEQUENCE [LARGE SCALE GENOMIC DNA]</scope>
    <source>
        <strain evidence="2 3">JCM 21142</strain>
    </source>
</reference>
<dbReference type="STRING" id="869213.GCA_000517085_01880"/>
<evidence type="ECO:0000313" key="2">
    <source>
        <dbReference type="EMBL" id="GAF05963.1"/>
    </source>
</evidence>